<evidence type="ECO:0008006" key="4">
    <source>
        <dbReference type="Google" id="ProtNLM"/>
    </source>
</evidence>
<evidence type="ECO:0000313" key="3">
    <source>
        <dbReference type="Proteomes" id="UP000192468"/>
    </source>
</evidence>
<proteinExistence type="predicted"/>
<organism evidence="2 3">
    <name type="scientific">Clostridium acidisoli DSM 12555</name>
    <dbReference type="NCBI Taxonomy" id="1121291"/>
    <lineage>
        <taxon>Bacteria</taxon>
        <taxon>Bacillati</taxon>
        <taxon>Bacillota</taxon>
        <taxon>Clostridia</taxon>
        <taxon>Eubacteriales</taxon>
        <taxon>Clostridiaceae</taxon>
        <taxon>Clostridium</taxon>
    </lineage>
</organism>
<reference evidence="2 3" key="1">
    <citation type="submission" date="2017-04" db="EMBL/GenBank/DDBJ databases">
        <authorList>
            <person name="Afonso C.L."/>
            <person name="Miller P.J."/>
            <person name="Scott M.A."/>
            <person name="Spackman E."/>
            <person name="Goraichik I."/>
            <person name="Dimitrov K.M."/>
            <person name="Suarez D.L."/>
            <person name="Swayne D.E."/>
        </authorList>
    </citation>
    <scope>NUCLEOTIDE SEQUENCE [LARGE SCALE GENOMIC DNA]</scope>
    <source>
        <strain evidence="2 3">DSM 12555</strain>
    </source>
</reference>
<keyword evidence="3" id="KW-1185">Reference proteome</keyword>
<feature type="compositionally biased region" description="Basic and acidic residues" evidence="1">
    <location>
        <begin position="10"/>
        <end position="23"/>
    </location>
</feature>
<name>A0A1W1XC08_9CLOT</name>
<gene>
    <name evidence="2" type="ORF">SAMN02745134_01285</name>
</gene>
<accession>A0A1W1XC08</accession>
<sequence length="51" mass="5892">MSKRSMAKTSPEKIKIYDDRNPENKIQQSIETSALNESAYEFGKNKNVDKQ</sequence>
<dbReference type="RefSeq" id="WP_176212626.1">
    <property type="nucleotide sequence ID" value="NZ_FWXH01000003.1"/>
</dbReference>
<feature type="region of interest" description="Disordered" evidence="1">
    <location>
        <begin position="1"/>
        <end position="24"/>
    </location>
</feature>
<evidence type="ECO:0000313" key="2">
    <source>
        <dbReference type="EMBL" id="SMC21417.1"/>
    </source>
</evidence>
<evidence type="ECO:0000256" key="1">
    <source>
        <dbReference type="SAM" id="MobiDB-lite"/>
    </source>
</evidence>
<dbReference type="EMBL" id="FWXH01000003">
    <property type="protein sequence ID" value="SMC21417.1"/>
    <property type="molecule type" value="Genomic_DNA"/>
</dbReference>
<protein>
    <recommendedName>
        <fullName evidence="4">YfhE-like protein</fullName>
    </recommendedName>
</protein>
<dbReference type="Proteomes" id="UP000192468">
    <property type="component" value="Unassembled WGS sequence"/>
</dbReference>
<dbReference type="AlphaFoldDB" id="A0A1W1XC08"/>